<evidence type="ECO:0000256" key="2">
    <source>
        <dbReference type="ARBA" id="ARBA00022801"/>
    </source>
</evidence>
<dbReference type="GO" id="GO:0006167">
    <property type="term" value="P:AMP biosynthetic process"/>
    <property type="evidence" value="ECO:0007669"/>
    <property type="project" value="TreeGrafter"/>
</dbReference>
<comment type="caution">
    <text evidence="4">The sequence shown here is derived from an EMBL/GenBank/DDBJ whole genome shotgun (WGS) entry which is preliminary data.</text>
</comment>
<dbReference type="Proteomes" id="UP000237423">
    <property type="component" value="Unassembled WGS sequence"/>
</dbReference>
<evidence type="ECO:0000259" key="3">
    <source>
        <dbReference type="PROSITE" id="PS51462"/>
    </source>
</evidence>
<protein>
    <submittedName>
        <fullName evidence="4">ADP compounds hydrolase NudE</fullName>
    </submittedName>
</protein>
<keyword evidence="2 4" id="KW-0378">Hydrolase</keyword>
<dbReference type="CDD" id="cd24156">
    <property type="entry name" value="NUDIX_ADPRase_NudE"/>
    <property type="match status" value="1"/>
</dbReference>
<dbReference type="EMBL" id="PGFZ01000002">
    <property type="protein sequence ID" value="POZ52609.1"/>
    <property type="molecule type" value="Genomic_DNA"/>
</dbReference>
<name>A0A2S5CP61_9GAMM</name>
<dbReference type="InterPro" id="IPR000086">
    <property type="entry name" value="NUDIX_hydrolase_dom"/>
</dbReference>
<comment type="cofactor">
    <cofactor evidence="1">
        <name>Mg(2+)</name>
        <dbReference type="ChEBI" id="CHEBI:18420"/>
    </cofactor>
</comment>
<dbReference type="AlphaFoldDB" id="A0A2S5CP61"/>
<dbReference type="InterPro" id="IPR015797">
    <property type="entry name" value="NUDIX_hydrolase-like_dom_sf"/>
</dbReference>
<dbReference type="FunFam" id="3.90.79.10:FF:000006">
    <property type="entry name" value="ADP compounds hydrolase NudE"/>
    <property type="match status" value="1"/>
</dbReference>
<dbReference type="SUPFAM" id="SSF55811">
    <property type="entry name" value="Nudix"/>
    <property type="match status" value="1"/>
</dbReference>
<dbReference type="PANTHER" id="PTHR21340">
    <property type="entry name" value="DIADENOSINE 5,5-P1,P4-TETRAPHOSPHATE PYROPHOSPHOHYDROLASE MUTT"/>
    <property type="match status" value="1"/>
</dbReference>
<dbReference type="GO" id="GO:0006754">
    <property type="term" value="P:ATP biosynthetic process"/>
    <property type="evidence" value="ECO:0007669"/>
    <property type="project" value="TreeGrafter"/>
</dbReference>
<dbReference type="PANTHER" id="PTHR21340:SF0">
    <property type="entry name" value="BIS(5'-NUCLEOSYL)-TETRAPHOSPHATASE [ASYMMETRICAL]"/>
    <property type="match status" value="1"/>
</dbReference>
<evidence type="ECO:0000313" key="4">
    <source>
        <dbReference type="EMBL" id="POZ52609.1"/>
    </source>
</evidence>
<accession>A0A2S5CP61</accession>
<evidence type="ECO:0000313" key="5">
    <source>
        <dbReference type="Proteomes" id="UP000237423"/>
    </source>
</evidence>
<dbReference type="Gene3D" id="3.90.79.10">
    <property type="entry name" value="Nucleoside Triphosphate Pyrophosphohydrolase"/>
    <property type="match status" value="1"/>
</dbReference>
<sequence>MRYSEVTDLKIIPMAEKPTILTQTTVAKSRLFRIEALEIQFSNGELRHYERLARGGSNGAVLVVPMQDRDTVLLIREYSAGTHRYELGLPKGKVDVGESFFEAANRELKEEIGFGAKQLYHLSTFSLAPSYLEHTTEIILAQDLYPEKLLGDEPEELEVVAWQLADINTLLATGECTEARSIAALFMAREYLASLTQ</sequence>
<dbReference type="Pfam" id="PF00293">
    <property type="entry name" value="NUDIX"/>
    <property type="match status" value="1"/>
</dbReference>
<dbReference type="NCBIfam" id="NF008736">
    <property type="entry name" value="PRK11762.1"/>
    <property type="match status" value="1"/>
</dbReference>
<proteinExistence type="predicted"/>
<dbReference type="GO" id="GO:0004081">
    <property type="term" value="F:bis(5'-nucleosyl)-tetraphosphatase (asymmetrical) activity"/>
    <property type="evidence" value="ECO:0007669"/>
    <property type="project" value="TreeGrafter"/>
</dbReference>
<dbReference type="InterPro" id="IPR051325">
    <property type="entry name" value="Nudix_hydrolase_domain"/>
</dbReference>
<feature type="domain" description="Nudix hydrolase" evidence="3">
    <location>
        <begin position="53"/>
        <end position="189"/>
    </location>
</feature>
<reference evidence="4 5" key="1">
    <citation type="submission" date="2017-11" db="EMBL/GenBank/DDBJ databases">
        <title>Draft Genome Sequence of Methylobacter psychrotolerans Sph1T, an Obligate Methanotroph from Low-Temperature Environments.</title>
        <authorList>
            <person name="Oshkin I.Y."/>
            <person name="Miroshnikov K."/>
            <person name="Belova S.E."/>
            <person name="Korzhenkov A."/>
            <person name="Toshchakov S.V."/>
            <person name="Dedysh S.N."/>
        </authorList>
    </citation>
    <scope>NUCLEOTIDE SEQUENCE [LARGE SCALE GENOMIC DNA]</scope>
    <source>
        <strain evidence="4 5">Sph1</strain>
    </source>
</reference>
<dbReference type="PROSITE" id="PS00893">
    <property type="entry name" value="NUDIX_BOX"/>
    <property type="match status" value="1"/>
</dbReference>
<dbReference type="PROSITE" id="PS51462">
    <property type="entry name" value="NUDIX"/>
    <property type="match status" value="1"/>
</dbReference>
<organism evidence="4 5">
    <name type="scientific">Methylovulum psychrotolerans</name>
    <dbReference type="NCBI Taxonomy" id="1704499"/>
    <lineage>
        <taxon>Bacteria</taxon>
        <taxon>Pseudomonadati</taxon>
        <taxon>Pseudomonadota</taxon>
        <taxon>Gammaproteobacteria</taxon>
        <taxon>Methylococcales</taxon>
        <taxon>Methylococcaceae</taxon>
        <taxon>Methylovulum</taxon>
    </lineage>
</organism>
<dbReference type="InterPro" id="IPR020084">
    <property type="entry name" value="NUDIX_hydrolase_CS"/>
</dbReference>
<evidence type="ECO:0000256" key="1">
    <source>
        <dbReference type="ARBA" id="ARBA00001946"/>
    </source>
</evidence>
<gene>
    <name evidence="4" type="ORF">AADEFJLK_01213</name>
</gene>